<evidence type="ECO:0000313" key="4">
    <source>
        <dbReference type="EMBL" id="SCG49349.1"/>
    </source>
</evidence>
<proteinExistence type="predicted"/>
<dbReference type="InterPro" id="IPR009839">
    <property type="entry name" value="SseB_N"/>
</dbReference>
<feature type="region of interest" description="Disordered" evidence="1">
    <location>
        <begin position="115"/>
        <end position="142"/>
    </location>
</feature>
<evidence type="ECO:0000256" key="1">
    <source>
        <dbReference type="SAM" id="MobiDB-lite"/>
    </source>
</evidence>
<dbReference type="Pfam" id="PF07179">
    <property type="entry name" value="SseB"/>
    <property type="match status" value="1"/>
</dbReference>
<dbReference type="RefSeq" id="WP_088993716.1">
    <property type="nucleotide sequence ID" value="NZ_LT607750.1"/>
</dbReference>
<feature type="region of interest" description="Disordered" evidence="1">
    <location>
        <begin position="160"/>
        <end position="191"/>
    </location>
</feature>
<dbReference type="AlphaFoldDB" id="A0A1C5HTL2"/>
<dbReference type="Proteomes" id="UP000198217">
    <property type="component" value="Chromosome I"/>
</dbReference>
<feature type="domain" description="TY-Chap N-terminal" evidence="3">
    <location>
        <begin position="5"/>
        <end position="95"/>
    </location>
</feature>
<feature type="domain" description="SseB protein N-terminal" evidence="2">
    <location>
        <begin position="216"/>
        <end position="322"/>
    </location>
</feature>
<dbReference type="InterPro" id="IPR054344">
    <property type="entry name" value="TY-Chap_N"/>
</dbReference>
<feature type="compositionally biased region" description="Pro residues" evidence="1">
    <location>
        <begin position="125"/>
        <end position="140"/>
    </location>
</feature>
<evidence type="ECO:0000259" key="3">
    <source>
        <dbReference type="Pfam" id="PF22552"/>
    </source>
</evidence>
<evidence type="ECO:0000313" key="5">
    <source>
        <dbReference type="Proteomes" id="UP000198217"/>
    </source>
</evidence>
<name>A0A1C5HTL2_9ACTN</name>
<reference evidence="4 5" key="1">
    <citation type="submission" date="2016-06" db="EMBL/GenBank/DDBJ databases">
        <authorList>
            <person name="Kjaerup R.B."/>
            <person name="Dalgaard T.S."/>
            <person name="Juul-Madsen H.R."/>
        </authorList>
    </citation>
    <scope>NUCLEOTIDE SEQUENCE [LARGE SCALE GENOMIC DNA]</scope>
    <source>
        <strain evidence="4 5">DSM 43904</strain>
    </source>
</reference>
<protein>
    <submittedName>
        <fullName evidence="4">SseB protein N-terminal domain-containing protein</fullName>
    </submittedName>
</protein>
<sequence>MTSPSWPEIVDRLRDTLARCDRDTDLELAAGPRRLHLLVRRETVRLHCPGYDEARLAALGWQRPPDGNGGWWYETPRTPERLDWLGMFVARTAAEVLTADPGALSCRALPPTPVPVPAARRPATAPVPPSPADLPVPPPGDRTAAVVGPYAAAERAVVAGAGTPGGPDPANEPTPAVGGGTVGRPDPPTPPFTAVGAGPAGRPESSGTAGRTVTDLLAEAAGRRDLPGYLGVLAAATVCVPLAAEPSPDADFPWTVTTDPVGAPLLPVFTSPEVLTAFAGDGVPFVALACADLFADWPDRSWGLVVDPGTARSVALAAPALATLLAANTPAG</sequence>
<accession>A0A1C5HTL2</accession>
<dbReference type="EMBL" id="LT607750">
    <property type="protein sequence ID" value="SCG49349.1"/>
    <property type="molecule type" value="Genomic_DNA"/>
</dbReference>
<gene>
    <name evidence="4" type="ORF">GA0070609_2218</name>
</gene>
<keyword evidence="5" id="KW-1185">Reference proteome</keyword>
<organism evidence="4 5">
    <name type="scientific">Micromonospora echinaurantiaca</name>
    <dbReference type="NCBI Taxonomy" id="47857"/>
    <lineage>
        <taxon>Bacteria</taxon>
        <taxon>Bacillati</taxon>
        <taxon>Actinomycetota</taxon>
        <taxon>Actinomycetes</taxon>
        <taxon>Micromonosporales</taxon>
        <taxon>Micromonosporaceae</taxon>
        <taxon>Micromonospora</taxon>
    </lineage>
</organism>
<dbReference type="Pfam" id="PF22552">
    <property type="entry name" value="TY-Chap3"/>
    <property type="match status" value="1"/>
</dbReference>
<evidence type="ECO:0000259" key="2">
    <source>
        <dbReference type="Pfam" id="PF07179"/>
    </source>
</evidence>